<dbReference type="EMBL" id="CM018051">
    <property type="protein sequence ID" value="KAA8517440.1"/>
    <property type="molecule type" value="Genomic_DNA"/>
</dbReference>
<protein>
    <submittedName>
        <fullName evidence="2">Uncharacterized protein</fullName>
    </submittedName>
</protein>
<dbReference type="AlphaFoldDB" id="A0A5J4ZFY8"/>
<dbReference type="Proteomes" id="UP000325577">
    <property type="component" value="Linkage Group LG8"/>
</dbReference>
<proteinExistence type="predicted"/>
<evidence type="ECO:0000313" key="3">
    <source>
        <dbReference type="Proteomes" id="UP000325577"/>
    </source>
</evidence>
<accession>A0A5J4ZFY8</accession>
<evidence type="ECO:0000313" key="2">
    <source>
        <dbReference type="EMBL" id="KAA8517440.1"/>
    </source>
</evidence>
<evidence type="ECO:0000256" key="1">
    <source>
        <dbReference type="SAM" id="MobiDB-lite"/>
    </source>
</evidence>
<keyword evidence="3" id="KW-1185">Reference proteome</keyword>
<feature type="region of interest" description="Disordered" evidence="1">
    <location>
        <begin position="1"/>
        <end position="23"/>
    </location>
</feature>
<feature type="compositionally biased region" description="Low complexity" evidence="1">
    <location>
        <begin position="14"/>
        <end position="23"/>
    </location>
</feature>
<gene>
    <name evidence="2" type="ORF">F0562_017733</name>
</gene>
<sequence>MNRSSGGSREETAKAAAVGATTGGPACDKLMAAGFNSGHGSVVVEGAAAEARGSVLVKESPWEIRLVNRLVMGILANQPQSEQLVGETVAAETATEIQTSVERLLVTFDGN</sequence>
<reference evidence="2 3" key="1">
    <citation type="submission" date="2019-09" db="EMBL/GenBank/DDBJ databases">
        <title>A chromosome-level genome assembly of the Chinese tupelo Nyssa sinensis.</title>
        <authorList>
            <person name="Yang X."/>
            <person name="Kang M."/>
            <person name="Yang Y."/>
            <person name="Xiong H."/>
            <person name="Wang M."/>
            <person name="Zhang Z."/>
            <person name="Wang Z."/>
            <person name="Wu H."/>
            <person name="Ma T."/>
            <person name="Liu J."/>
            <person name="Xi Z."/>
        </authorList>
    </citation>
    <scope>NUCLEOTIDE SEQUENCE [LARGE SCALE GENOMIC DNA]</scope>
    <source>
        <strain evidence="2">J267</strain>
        <tissue evidence="2">Leaf</tissue>
    </source>
</reference>
<name>A0A5J4ZFY8_9ASTE</name>
<organism evidence="2 3">
    <name type="scientific">Nyssa sinensis</name>
    <dbReference type="NCBI Taxonomy" id="561372"/>
    <lineage>
        <taxon>Eukaryota</taxon>
        <taxon>Viridiplantae</taxon>
        <taxon>Streptophyta</taxon>
        <taxon>Embryophyta</taxon>
        <taxon>Tracheophyta</taxon>
        <taxon>Spermatophyta</taxon>
        <taxon>Magnoliopsida</taxon>
        <taxon>eudicotyledons</taxon>
        <taxon>Gunneridae</taxon>
        <taxon>Pentapetalae</taxon>
        <taxon>asterids</taxon>
        <taxon>Cornales</taxon>
        <taxon>Nyssaceae</taxon>
        <taxon>Nyssa</taxon>
    </lineage>
</organism>